<dbReference type="EMBL" id="VFQC01000001">
    <property type="protein sequence ID" value="TQN32658.1"/>
    <property type="molecule type" value="Genomic_DNA"/>
</dbReference>
<comment type="caution">
    <text evidence="1">The sequence shown here is derived from an EMBL/GenBank/DDBJ whole genome shotgun (WGS) entry which is preliminary data.</text>
</comment>
<name>A0A543NLE0_9ACTN</name>
<evidence type="ECO:0000313" key="1">
    <source>
        <dbReference type="EMBL" id="TQN32658.1"/>
    </source>
</evidence>
<dbReference type="Proteomes" id="UP000317422">
    <property type="component" value="Unassembled WGS sequence"/>
</dbReference>
<dbReference type="AlphaFoldDB" id="A0A543NLE0"/>
<organism evidence="1 2">
    <name type="scientific">Haloactinospora alba</name>
    <dbReference type="NCBI Taxonomy" id="405555"/>
    <lineage>
        <taxon>Bacteria</taxon>
        <taxon>Bacillati</taxon>
        <taxon>Actinomycetota</taxon>
        <taxon>Actinomycetes</taxon>
        <taxon>Streptosporangiales</taxon>
        <taxon>Nocardiopsidaceae</taxon>
        <taxon>Haloactinospora</taxon>
    </lineage>
</organism>
<sequence length="172" mass="18523">MFAGLTVDGEPVTVLDEDVSVRMEIDPDACATEYRCRACGEKLSETPRGFETDRWGACCPEFEPTDDSDPDFANGTHDPQRIALSWCNGAGITTDTEQDSVTVTLSVGDPRGAFALTIRRVPADADSELAGRLVMHVPYTGEPMSHMETTALHPGTYLLGPPPAVLRHTDAA</sequence>
<gene>
    <name evidence="1" type="ORF">FHX37_2635</name>
</gene>
<protein>
    <submittedName>
        <fullName evidence="1">Uncharacterized protein</fullName>
    </submittedName>
</protein>
<evidence type="ECO:0000313" key="2">
    <source>
        <dbReference type="Proteomes" id="UP000317422"/>
    </source>
</evidence>
<accession>A0A543NLE0</accession>
<proteinExistence type="predicted"/>
<dbReference type="RefSeq" id="WP_141924122.1">
    <property type="nucleotide sequence ID" value="NZ_VFQC01000001.1"/>
</dbReference>
<keyword evidence="2" id="KW-1185">Reference proteome</keyword>
<dbReference type="OrthoDB" id="3686342at2"/>
<reference evidence="1 2" key="1">
    <citation type="submission" date="2019-06" db="EMBL/GenBank/DDBJ databases">
        <title>Sequencing the genomes of 1000 actinobacteria strains.</title>
        <authorList>
            <person name="Klenk H.-P."/>
        </authorList>
    </citation>
    <scope>NUCLEOTIDE SEQUENCE [LARGE SCALE GENOMIC DNA]</scope>
    <source>
        <strain evidence="1 2">DSM 45015</strain>
    </source>
</reference>